<evidence type="ECO:0000313" key="8">
    <source>
        <dbReference type="Proteomes" id="UP000247099"/>
    </source>
</evidence>
<dbReference type="Proteomes" id="UP000247099">
    <property type="component" value="Unassembled WGS sequence"/>
</dbReference>
<evidence type="ECO:0000256" key="1">
    <source>
        <dbReference type="ARBA" id="ARBA00008779"/>
    </source>
</evidence>
<dbReference type="Gene3D" id="3.40.720.10">
    <property type="entry name" value="Alkaline Phosphatase, subunit A"/>
    <property type="match status" value="1"/>
</dbReference>
<protein>
    <submittedName>
        <fullName evidence="7">Acetylglucosamine-6-sulfatase</fullName>
    </submittedName>
</protein>
<keyword evidence="5" id="KW-0732">Signal</keyword>
<organism evidence="7 8">
    <name type="scientific">Coraliomargarita sinensis</name>
    <dbReference type="NCBI Taxonomy" id="2174842"/>
    <lineage>
        <taxon>Bacteria</taxon>
        <taxon>Pseudomonadati</taxon>
        <taxon>Verrucomicrobiota</taxon>
        <taxon>Opitutia</taxon>
        <taxon>Puniceicoccales</taxon>
        <taxon>Coraliomargaritaceae</taxon>
        <taxon>Coraliomargarita</taxon>
    </lineage>
</organism>
<dbReference type="GO" id="GO:0046872">
    <property type="term" value="F:metal ion binding"/>
    <property type="evidence" value="ECO:0007669"/>
    <property type="project" value="UniProtKB-KW"/>
</dbReference>
<keyword evidence="3" id="KW-0378">Hydrolase</keyword>
<feature type="domain" description="Sulfatase N-terminal" evidence="6">
    <location>
        <begin position="34"/>
        <end position="360"/>
    </location>
</feature>
<reference evidence="7 8" key="1">
    <citation type="submission" date="2018-05" db="EMBL/GenBank/DDBJ databases">
        <title>Coraliomargarita sinensis sp. nov., isolated from a marine solar saltern.</title>
        <authorList>
            <person name="Zhou L.Y."/>
        </authorList>
    </citation>
    <scope>NUCLEOTIDE SEQUENCE [LARGE SCALE GENOMIC DNA]</scope>
    <source>
        <strain evidence="7 8">WN38</strain>
    </source>
</reference>
<dbReference type="EMBL" id="QHJQ01000005">
    <property type="protein sequence ID" value="PXA04168.1"/>
    <property type="molecule type" value="Genomic_DNA"/>
</dbReference>
<evidence type="ECO:0000256" key="5">
    <source>
        <dbReference type="SAM" id="SignalP"/>
    </source>
</evidence>
<dbReference type="InParanoid" id="A0A317ZJR8"/>
<dbReference type="OrthoDB" id="9762324at2"/>
<keyword evidence="2" id="KW-0479">Metal-binding</keyword>
<dbReference type="PROSITE" id="PS00149">
    <property type="entry name" value="SULFATASE_2"/>
    <property type="match status" value="1"/>
</dbReference>
<dbReference type="CDD" id="cd16031">
    <property type="entry name" value="G6S_like"/>
    <property type="match status" value="1"/>
</dbReference>
<keyword evidence="4" id="KW-0106">Calcium</keyword>
<evidence type="ECO:0000313" key="7">
    <source>
        <dbReference type="EMBL" id="PXA04168.1"/>
    </source>
</evidence>
<name>A0A317ZJR8_9BACT</name>
<feature type="signal peptide" evidence="5">
    <location>
        <begin position="1"/>
        <end position="21"/>
    </location>
</feature>
<dbReference type="GO" id="GO:0004065">
    <property type="term" value="F:arylsulfatase activity"/>
    <property type="evidence" value="ECO:0007669"/>
    <property type="project" value="TreeGrafter"/>
</dbReference>
<dbReference type="InterPro" id="IPR024607">
    <property type="entry name" value="Sulfatase_CS"/>
</dbReference>
<evidence type="ECO:0000259" key="6">
    <source>
        <dbReference type="Pfam" id="PF00884"/>
    </source>
</evidence>
<comment type="similarity">
    <text evidence="1">Belongs to the sulfatase family.</text>
</comment>
<dbReference type="InterPro" id="IPR017850">
    <property type="entry name" value="Alkaline_phosphatase_core_sf"/>
</dbReference>
<evidence type="ECO:0000256" key="3">
    <source>
        <dbReference type="ARBA" id="ARBA00022801"/>
    </source>
</evidence>
<accession>A0A317ZJR8</accession>
<dbReference type="SUPFAM" id="SSF53649">
    <property type="entry name" value="Alkaline phosphatase-like"/>
    <property type="match status" value="1"/>
</dbReference>
<keyword evidence="8" id="KW-1185">Reference proteome</keyword>
<dbReference type="AlphaFoldDB" id="A0A317ZJR8"/>
<feature type="chain" id="PRO_5016441066" evidence="5">
    <location>
        <begin position="22"/>
        <end position="462"/>
    </location>
</feature>
<gene>
    <name evidence="7" type="ORF">DDZ13_09010</name>
</gene>
<evidence type="ECO:0000256" key="4">
    <source>
        <dbReference type="ARBA" id="ARBA00022837"/>
    </source>
</evidence>
<evidence type="ECO:0000256" key="2">
    <source>
        <dbReference type="ARBA" id="ARBA00022723"/>
    </source>
</evidence>
<dbReference type="PANTHER" id="PTHR42693:SF33">
    <property type="entry name" value="ARYLSULFATASE"/>
    <property type="match status" value="1"/>
</dbReference>
<dbReference type="InterPro" id="IPR000917">
    <property type="entry name" value="Sulfatase_N"/>
</dbReference>
<dbReference type="InterPro" id="IPR050738">
    <property type="entry name" value="Sulfatase"/>
</dbReference>
<sequence length="462" mass="53825">MPKASYLFLLLCSLQALSLHAMFLRERPEQAQKPNILILYADDWRHDTLGVAGHPIVKTPNLDKLASEGVRFTNNYVTTSICGVSRASLFTGQWMSRHGCRGFKMWDTPWHQTFPALLRENGYHTGHVGKWHNGEFPGDKFDYGTAYHGKHWYETGKENDWRLMHVTQRNENDSMKFLRERPKDKPFCLTVAFFATHAQDDHPLQFLPQPESLSLYEGLHIPVPPNATRESWERLPDFFTAENEGRNRWRWRFDTPEKYQSMMKNYYRLATEVDTTSGRILAELEAQGVLENTLVVFTTDNGYYHAEHGLGDKWYPHEESIRVPLIIKDPRMEASTRNTTDESMTLNVDLASTILRAAGITPPEGMQGRDLSPLYLAEEKPEWRDAFFYEHPTLRDADFIPASQALVRLDWKYFYWPEQEVEQLFHLETDPREENDLAPNEAYAGKLKEMRQHFHELKNAAK</sequence>
<comment type="caution">
    <text evidence="7">The sequence shown here is derived from an EMBL/GenBank/DDBJ whole genome shotgun (WGS) entry which is preliminary data.</text>
</comment>
<proteinExistence type="inferred from homology"/>
<dbReference type="PANTHER" id="PTHR42693">
    <property type="entry name" value="ARYLSULFATASE FAMILY MEMBER"/>
    <property type="match status" value="1"/>
</dbReference>
<dbReference type="Pfam" id="PF00884">
    <property type="entry name" value="Sulfatase"/>
    <property type="match status" value="1"/>
</dbReference>